<feature type="region of interest" description="Disordered" evidence="1">
    <location>
        <begin position="64"/>
        <end position="97"/>
    </location>
</feature>
<feature type="region of interest" description="Disordered" evidence="1">
    <location>
        <begin position="134"/>
        <end position="172"/>
    </location>
</feature>
<dbReference type="EMBL" id="SDMP01000005">
    <property type="protein sequence ID" value="RYR57205.1"/>
    <property type="molecule type" value="Genomic_DNA"/>
</dbReference>
<dbReference type="Proteomes" id="UP000289738">
    <property type="component" value="Chromosome A05"/>
</dbReference>
<accession>A0A445D225</accession>
<gene>
    <name evidence="2" type="ORF">Ahy_A05g022944</name>
</gene>
<evidence type="ECO:0000313" key="2">
    <source>
        <dbReference type="EMBL" id="RYR57205.1"/>
    </source>
</evidence>
<comment type="caution">
    <text evidence="2">The sequence shown here is derived from an EMBL/GenBank/DDBJ whole genome shotgun (WGS) entry which is preliminary data.</text>
</comment>
<reference evidence="2 3" key="1">
    <citation type="submission" date="2019-01" db="EMBL/GenBank/DDBJ databases">
        <title>Sequencing of cultivated peanut Arachis hypogaea provides insights into genome evolution and oil improvement.</title>
        <authorList>
            <person name="Chen X."/>
        </authorList>
    </citation>
    <scope>NUCLEOTIDE SEQUENCE [LARGE SCALE GENOMIC DNA]</scope>
    <source>
        <strain evidence="3">cv. Fuhuasheng</strain>
        <tissue evidence="2">Leaves</tissue>
    </source>
</reference>
<keyword evidence="3" id="KW-1185">Reference proteome</keyword>
<proteinExistence type="predicted"/>
<sequence>MKTGLVGISCVHAYAALARVNKHPEDFCHKLITIESYKETYKYHINPIPGQGFWEQSQLNRPLAPSIKRKPENLQIKRRNDSDEGTSSSKKSKPVTALKNSFGLSPASIACKKVTPREDVKRKEQLMLLKLQFTEEKREPATRPTKLPARRRSPTTTPSTALDPMKSASSATASRFTNFLKFVPTPRFKHPQKK</sequence>
<organism evidence="2 3">
    <name type="scientific">Arachis hypogaea</name>
    <name type="common">Peanut</name>
    <dbReference type="NCBI Taxonomy" id="3818"/>
    <lineage>
        <taxon>Eukaryota</taxon>
        <taxon>Viridiplantae</taxon>
        <taxon>Streptophyta</taxon>
        <taxon>Embryophyta</taxon>
        <taxon>Tracheophyta</taxon>
        <taxon>Spermatophyta</taxon>
        <taxon>Magnoliopsida</taxon>
        <taxon>eudicotyledons</taxon>
        <taxon>Gunneridae</taxon>
        <taxon>Pentapetalae</taxon>
        <taxon>rosids</taxon>
        <taxon>fabids</taxon>
        <taxon>Fabales</taxon>
        <taxon>Fabaceae</taxon>
        <taxon>Papilionoideae</taxon>
        <taxon>50 kb inversion clade</taxon>
        <taxon>dalbergioids sensu lato</taxon>
        <taxon>Dalbergieae</taxon>
        <taxon>Pterocarpus clade</taxon>
        <taxon>Arachis</taxon>
    </lineage>
</organism>
<dbReference type="AlphaFoldDB" id="A0A445D225"/>
<protein>
    <submittedName>
        <fullName evidence="2">Uncharacterized protein</fullName>
    </submittedName>
</protein>
<evidence type="ECO:0000313" key="3">
    <source>
        <dbReference type="Proteomes" id="UP000289738"/>
    </source>
</evidence>
<name>A0A445D225_ARAHY</name>
<evidence type="ECO:0000256" key="1">
    <source>
        <dbReference type="SAM" id="MobiDB-lite"/>
    </source>
</evidence>